<dbReference type="EMBL" id="JAKMXF010000308">
    <property type="protein sequence ID" value="KAI6651050.1"/>
    <property type="molecule type" value="Genomic_DNA"/>
</dbReference>
<dbReference type="Pfam" id="PF21516">
    <property type="entry name" value="YqeH-like_C"/>
    <property type="match status" value="1"/>
</dbReference>
<protein>
    <submittedName>
        <fullName evidence="3">Nitric oxide-associated protein 1-like</fullName>
    </submittedName>
</protein>
<name>A0AAV7JRQ9_9METZ</name>
<comment type="caution">
    <text evidence="3">The sequence shown here is derived from an EMBL/GenBank/DDBJ whole genome shotgun (WGS) entry which is preliminary data.</text>
</comment>
<dbReference type="InterPro" id="IPR006073">
    <property type="entry name" value="GTP-bd"/>
</dbReference>
<dbReference type="InterPro" id="IPR052807">
    <property type="entry name" value="Mito_transl_resp_regulator"/>
</dbReference>
<dbReference type="SUPFAM" id="SSF52540">
    <property type="entry name" value="P-loop containing nucleoside triphosphate hydrolases"/>
    <property type="match status" value="1"/>
</dbReference>
<keyword evidence="4" id="KW-1185">Reference proteome</keyword>
<evidence type="ECO:0000259" key="1">
    <source>
        <dbReference type="Pfam" id="PF01926"/>
    </source>
</evidence>
<dbReference type="PANTHER" id="PTHR46406">
    <property type="entry name" value="NITRIC OXIDE-ASSOCIATED PROTEIN 1"/>
    <property type="match status" value="1"/>
</dbReference>
<dbReference type="PANTHER" id="PTHR46406:SF1">
    <property type="entry name" value="NITRIC OXIDE-ASSOCIATED PROTEIN 1"/>
    <property type="match status" value="1"/>
</dbReference>
<dbReference type="Gene3D" id="3.40.50.300">
    <property type="entry name" value="P-loop containing nucleotide triphosphate hydrolases"/>
    <property type="match status" value="1"/>
</dbReference>
<feature type="domain" description="NOA1/YqeH-like C-terminal" evidence="2">
    <location>
        <begin position="417"/>
        <end position="518"/>
    </location>
</feature>
<dbReference type="InterPro" id="IPR027417">
    <property type="entry name" value="P-loop_NTPase"/>
</dbReference>
<accession>A0AAV7JRQ9</accession>
<evidence type="ECO:0000313" key="3">
    <source>
        <dbReference type="EMBL" id="KAI6651050.1"/>
    </source>
</evidence>
<evidence type="ECO:0000313" key="4">
    <source>
        <dbReference type="Proteomes" id="UP001165289"/>
    </source>
</evidence>
<dbReference type="GO" id="GO:0005525">
    <property type="term" value="F:GTP binding"/>
    <property type="evidence" value="ECO:0007669"/>
    <property type="project" value="InterPro"/>
</dbReference>
<reference evidence="3 4" key="1">
    <citation type="journal article" date="2023" name="BMC Biol.">
        <title>The compact genome of the sponge Oopsacas minuta (Hexactinellida) is lacking key metazoan core genes.</title>
        <authorList>
            <person name="Santini S."/>
            <person name="Schenkelaars Q."/>
            <person name="Jourda C."/>
            <person name="Duchesne M."/>
            <person name="Belahbib H."/>
            <person name="Rocher C."/>
            <person name="Selva M."/>
            <person name="Riesgo A."/>
            <person name="Vervoort M."/>
            <person name="Leys S.P."/>
            <person name="Kodjabachian L."/>
            <person name="Le Bivic A."/>
            <person name="Borchiellini C."/>
            <person name="Claverie J.M."/>
            <person name="Renard E."/>
        </authorList>
    </citation>
    <scope>NUCLEOTIDE SEQUENCE [LARGE SCALE GENOMIC DNA]</scope>
    <source>
        <strain evidence="3">SPO-2</strain>
    </source>
</reference>
<dbReference type="Proteomes" id="UP001165289">
    <property type="component" value="Unassembled WGS sequence"/>
</dbReference>
<gene>
    <name evidence="3" type="ORF">LOD99_5627</name>
</gene>
<evidence type="ECO:0000259" key="2">
    <source>
        <dbReference type="Pfam" id="PF21516"/>
    </source>
</evidence>
<dbReference type="Pfam" id="PF01926">
    <property type="entry name" value="MMR_HSR1"/>
    <property type="match status" value="1"/>
</dbReference>
<dbReference type="InterPro" id="IPR048422">
    <property type="entry name" value="NOA1/YqeH-like_C"/>
</dbReference>
<dbReference type="AlphaFoldDB" id="A0AAV7JRQ9"/>
<feature type="domain" description="G" evidence="1">
    <location>
        <begin position="254"/>
        <end position="361"/>
    </location>
</feature>
<sequence>MTFLSNPVRKFSQEFRYTSYNLLAIYSTNLIRLIPGSLMCRLSSSSIHSRSNIFQYLSSHFVPICTYSLNSKPPVKSLYLFCSGCGAKFQSINCKLPGFIEDDTFIKLKAKEDHSFICDRCYNLRNEEVPLSLSQSHHKFAQKIGSIDLSRSVILLVVDILCFPVGVYPYWYKLIPDKTPVVILLNKMDLIDNGLATTEKDWETRIRARVLKYFSNGPLKNREIARIEYASALRGLGVQNIARMILNVYGGRNVYLFGCTNSGKSTLFNRLQKNLWLIESSNPTATPSSIFKKSTVSSLPGTTLNNISVPIPIKKDLEMVTGTIEMHTEGITEEYVHPITVEDITKLTRIRSKLYDSPGVDHEHQLVSFLTLKEQKYTVPLTMIRRRQYDFIQGETLLIGGLAKVDFLHKTNSSRIQFHVFCSHKIPLFVVKQKKLESFLDNYQDRVLVVPFPEEERGSPYPQLIGKELTIEGEHLPLRCLDVVVSNLGWLNIFLSRNQTCTIKVYTPKGRGIVTREPLFSKAYLFKSNR</sequence>
<proteinExistence type="predicted"/>
<organism evidence="3 4">
    <name type="scientific">Oopsacas minuta</name>
    <dbReference type="NCBI Taxonomy" id="111878"/>
    <lineage>
        <taxon>Eukaryota</taxon>
        <taxon>Metazoa</taxon>
        <taxon>Porifera</taxon>
        <taxon>Hexactinellida</taxon>
        <taxon>Hexasterophora</taxon>
        <taxon>Lyssacinosida</taxon>
        <taxon>Leucopsacidae</taxon>
        <taxon>Oopsacas</taxon>
    </lineage>
</organism>